<name>A0A1H6ZBU9_9ACTN</name>
<evidence type="ECO:0000313" key="3">
    <source>
        <dbReference type="EMBL" id="SEJ50891.1"/>
    </source>
</evidence>
<dbReference type="InterPro" id="IPR011089">
    <property type="entry name" value="GmrSD_C"/>
</dbReference>
<reference evidence="4" key="1">
    <citation type="submission" date="2016-10" db="EMBL/GenBank/DDBJ databases">
        <authorList>
            <person name="Varghese N."/>
            <person name="Submissions S."/>
        </authorList>
    </citation>
    <scope>NUCLEOTIDE SEQUENCE [LARGE SCALE GENOMIC DNA]</scope>
    <source>
        <strain evidence="4">CGMCC 4.7038</strain>
    </source>
</reference>
<organism evidence="3 4">
    <name type="scientific">Micromonospora phaseoli</name>
    <dbReference type="NCBI Taxonomy" id="1144548"/>
    <lineage>
        <taxon>Bacteria</taxon>
        <taxon>Bacillati</taxon>
        <taxon>Actinomycetota</taxon>
        <taxon>Actinomycetes</taxon>
        <taxon>Micromonosporales</taxon>
        <taxon>Micromonosporaceae</taxon>
        <taxon>Micromonospora</taxon>
    </lineage>
</organism>
<dbReference type="EMBL" id="FNYV01000005">
    <property type="protein sequence ID" value="SEJ50891.1"/>
    <property type="molecule type" value="Genomic_DNA"/>
</dbReference>
<evidence type="ECO:0008006" key="5">
    <source>
        <dbReference type="Google" id="ProtNLM"/>
    </source>
</evidence>
<dbReference type="STRING" id="1144548.SAMN05443287_10510"/>
<dbReference type="Pfam" id="PF03235">
    <property type="entry name" value="GmrSD_N"/>
    <property type="match status" value="1"/>
</dbReference>
<gene>
    <name evidence="3" type="ORF">SAMN05443287_10510</name>
</gene>
<dbReference type="Proteomes" id="UP000198707">
    <property type="component" value="Unassembled WGS sequence"/>
</dbReference>
<dbReference type="PANTHER" id="PTHR35149">
    <property type="entry name" value="SLL5132 PROTEIN"/>
    <property type="match status" value="1"/>
</dbReference>
<evidence type="ECO:0000259" key="2">
    <source>
        <dbReference type="Pfam" id="PF07510"/>
    </source>
</evidence>
<dbReference type="AlphaFoldDB" id="A0A1H6ZBU9"/>
<dbReference type="Pfam" id="PF07510">
    <property type="entry name" value="GmrSD_C"/>
    <property type="match status" value="1"/>
</dbReference>
<dbReference type="RefSeq" id="WP_092380444.1">
    <property type="nucleotide sequence ID" value="NZ_BOPI01000039.1"/>
</dbReference>
<dbReference type="InterPro" id="IPR004919">
    <property type="entry name" value="GmrSD_N"/>
</dbReference>
<feature type="domain" description="GmrSD restriction endonucleases N-terminal" evidence="1">
    <location>
        <begin position="14"/>
        <end position="328"/>
    </location>
</feature>
<keyword evidence="4" id="KW-1185">Reference proteome</keyword>
<dbReference type="PANTHER" id="PTHR35149:SF1">
    <property type="entry name" value="DUF5655 DOMAIN-CONTAINING PROTEIN"/>
    <property type="match status" value="1"/>
</dbReference>
<sequence>MPSNFTADPSTLRQLILQPGQGFYVPAYQRDFTWGKDEISRLFEDLEQGITRAAQGKTPSTFLGSVILVSDRDSVMPKHVDALPTTVLQVVDGQQRLSTLLTVFVVLSRSVSDDMRWLQQQIDAGSKNPLDIWLLNTLGERRDELLDAIAFKTYSGAGEFNMKPRLIRQVSDVWGNDATHAIYESDMAWLLMEAARYRIQNQQHAAIPVPSDRLHLDLVLRVIAGHIDDLRIGADEVDCDVLTELQFLSDIGMAKALIGSNSAPVVDPDALDDHRKSAARLLVLASFLLNGVLVIDVKAPDEDYAFALFEPLNTTGQPLTALETLKPLVVRSEGGITNYSTSPSAAAFGRVESYFPPSMRADDRWKLSADMLTAFALADTGRKLPRTLLDQRRYLRLQFQSVAPPNGSVEGARAFADQLADVSAFLFEVWPRNGTSPLMSSGTDLDRLCLEVLRSTNHTVVLALLARYYSEWAACPSSASRSEFMSVLRAVTAFWVLWRTSRATTRGIDDVHRKLMVTGHPATGLPAMARRAGASATLPAATEVRAALKSLLSTRGNISAEADWVVKVTVQPLYQTSKQLAKFILLCAHDDRIEDYSAPGLVRRGVPGSFRALTSEAWDSHYSVEHIAPQNLAQGDTSYDQAIYDQGLTDRLGNLTLMPVDLNELIGNKTWPYKRCIYAVLSETDPNARLTHMQQQLPGLAPKTKNVLQSASYLPFCEFLDKQAVSPLPHSYVAQRGQRLAELAVERLWPMLA</sequence>
<proteinExistence type="predicted"/>
<dbReference type="OrthoDB" id="9798761at2"/>
<accession>A0A1H6ZBU9</accession>
<feature type="domain" description="GmrSD restriction endonucleases C-terminal" evidence="2">
    <location>
        <begin position="606"/>
        <end position="690"/>
    </location>
</feature>
<protein>
    <recommendedName>
        <fullName evidence="5">DUF262 domain-containing protein</fullName>
    </recommendedName>
</protein>
<evidence type="ECO:0000313" key="4">
    <source>
        <dbReference type="Proteomes" id="UP000198707"/>
    </source>
</evidence>
<evidence type="ECO:0000259" key="1">
    <source>
        <dbReference type="Pfam" id="PF03235"/>
    </source>
</evidence>